<evidence type="ECO:0000256" key="9">
    <source>
        <dbReference type="ARBA" id="ARBA00023242"/>
    </source>
</evidence>
<dbReference type="GO" id="GO:0005667">
    <property type="term" value="C:transcription regulator complex"/>
    <property type="evidence" value="ECO:0007669"/>
    <property type="project" value="TreeGrafter"/>
</dbReference>
<dbReference type="GO" id="GO:0000785">
    <property type="term" value="C:chromatin"/>
    <property type="evidence" value="ECO:0007669"/>
    <property type="project" value="TreeGrafter"/>
</dbReference>
<evidence type="ECO:0000256" key="8">
    <source>
        <dbReference type="ARBA" id="ARBA00023163"/>
    </source>
</evidence>
<keyword evidence="2" id="KW-0479">Metal-binding</keyword>
<evidence type="ECO:0000256" key="7">
    <source>
        <dbReference type="ARBA" id="ARBA00023125"/>
    </source>
</evidence>
<dbReference type="FunFam" id="3.30.160.60:FF:000870">
    <property type="entry name" value="zinc finger protein 197 isoform X1"/>
    <property type="match status" value="1"/>
</dbReference>
<dbReference type="PANTHER" id="PTHR14003:SF23">
    <property type="entry name" value="ZINC FINGER PROTEIN 143"/>
    <property type="match status" value="1"/>
</dbReference>
<evidence type="ECO:0000256" key="1">
    <source>
        <dbReference type="ARBA" id="ARBA00004123"/>
    </source>
</evidence>
<feature type="domain" description="C2H2-type" evidence="12">
    <location>
        <begin position="198"/>
        <end position="227"/>
    </location>
</feature>
<evidence type="ECO:0000256" key="3">
    <source>
        <dbReference type="ARBA" id="ARBA00022737"/>
    </source>
</evidence>
<dbReference type="GO" id="GO:0000981">
    <property type="term" value="F:DNA-binding transcription factor activity, RNA polymerase II-specific"/>
    <property type="evidence" value="ECO:0007669"/>
    <property type="project" value="TreeGrafter"/>
</dbReference>
<dbReference type="GO" id="GO:0031519">
    <property type="term" value="C:PcG protein complex"/>
    <property type="evidence" value="ECO:0007669"/>
    <property type="project" value="TreeGrafter"/>
</dbReference>
<keyword evidence="6" id="KW-0805">Transcription regulation</keyword>
<evidence type="ECO:0000313" key="14">
    <source>
        <dbReference type="Proteomes" id="UP001497497"/>
    </source>
</evidence>
<feature type="domain" description="C2H2-type" evidence="12">
    <location>
        <begin position="228"/>
        <end position="257"/>
    </location>
</feature>
<reference evidence="13 14" key="1">
    <citation type="submission" date="2024-04" db="EMBL/GenBank/DDBJ databases">
        <authorList>
            <consortium name="Genoscope - CEA"/>
            <person name="William W."/>
        </authorList>
    </citation>
    <scope>NUCLEOTIDE SEQUENCE [LARGE SCALE GENOMIC DNA]</scope>
</reference>
<dbReference type="FunFam" id="3.30.160.60:FF:000071">
    <property type="entry name" value="Putative zinc finger protein 143"/>
    <property type="match status" value="1"/>
</dbReference>
<evidence type="ECO:0000256" key="11">
    <source>
        <dbReference type="SAM" id="MobiDB-lite"/>
    </source>
</evidence>
<accession>A0AAV2I0K9</accession>
<dbReference type="AlphaFoldDB" id="A0AAV2I0K9"/>
<dbReference type="FunFam" id="3.30.160.60:FF:000125">
    <property type="entry name" value="Putative zinc finger protein 143"/>
    <property type="match status" value="2"/>
</dbReference>
<dbReference type="SUPFAM" id="SSF57667">
    <property type="entry name" value="beta-beta-alpha zinc fingers"/>
    <property type="match status" value="3"/>
</dbReference>
<feature type="compositionally biased region" description="Polar residues" evidence="11">
    <location>
        <begin position="621"/>
        <end position="631"/>
    </location>
</feature>
<evidence type="ECO:0000256" key="5">
    <source>
        <dbReference type="ARBA" id="ARBA00022833"/>
    </source>
</evidence>
<dbReference type="InterPro" id="IPR036236">
    <property type="entry name" value="Znf_C2H2_sf"/>
</dbReference>
<comment type="subcellular location">
    <subcellularLocation>
        <location evidence="1">Nucleus</location>
    </subcellularLocation>
</comment>
<comment type="caution">
    <text evidence="13">The sequence shown here is derived from an EMBL/GenBank/DDBJ whole genome shotgun (WGS) entry which is preliminary data.</text>
</comment>
<keyword evidence="8" id="KW-0804">Transcription</keyword>
<keyword evidence="7" id="KW-0238">DNA-binding</keyword>
<keyword evidence="5" id="KW-0862">Zinc</keyword>
<dbReference type="PANTHER" id="PTHR14003">
    <property type="entry name" value="TRANSCRIPTIONAL REPRESSOR PROTEIN YY"/>
    <property type="match status" value="1"/>
</dbReference>
<dbReference type="Proteomes" id="UP001497497">
    <property type="component" value="Unassembled WGS sequence"/>
</dbReference>
<dbReference type="Gene3D" id="3.30.160.60">
    <property type="entry name" value="Classic Zinc Finger"/>
    <property type="match status" value="5"/>
</dbReference>
<keyword evidence="4 10" id="KW-0863">Zinc-finger</keyword>
<protein>
    <recommendedName>
        <fullName evidence="12">C2H2-type domain-containing protein</fullName>
    </recommendedName>
</protein>
<feature type="region of interest" description="Disordered" evidence="11">
    <location>
        <begin position="611"/>
        <end position="646"/>
    </location>
</feature>
<feature type="domain" description="C2H2-type" evidence="12">
    <location>
        <begin position="168"/>
        <end position="197"/>
    </location>
</feature>
<organism evidence="13 14">
    <name type="scientific">Lymnaea stagnalis</name>
    <name type="common">Great pond snail</name>
    <name type="synonym">Helix stagnalis</name>
    <dbReference type="NCBI Taxonomy" id="6523"/>
    <lineage>
        <taxon>Eukaryota</taxon>
        <taxon>Metazoa</taxon>
        <taxon>Spiralia</taxon>
        <taxon>Lophotrochozoa</taxon>
        <taxon>Mollusca</taxon>
        <taxon>Gastropoda</taxon>
        <taxon>Heterobranchia</taxon>
        <taxon>Euthyneura</taxon>
        <taxon>Panpulmonata</taxon>
        <taxon>Hygrophila</taxon>
        <taxon>Lymnaeoidea</taxon>
        <taxon>Lymnaeidae</taxon>
        <taxon>Lymnaea</taxon>
    </lineage>
</organism>
<name>A0AAV2I0K9_LYMST</name>
<dbReference type="GO" id="GO:0008270">
    <property type="term" value="F:zinc ion binding"/>
    <property type="evidence" value="ECO:0007669"/>
    <property type="project" value="UniProtKB-KW"/>
</dbReference>
<evidence type="ECO:0000256" key="4">
    <source>
        <dbReference type="ARBA" id="ARBA00022771"/>
    </source>
</evidence>
<proteinExistence type="predicted"/>
<evidence type="ECO:0000259" key="12">
    <source>
        <dbReference type="PROSITE" id="PS50157"/>
    </source>
</evidence>
<sequence>MEQKRTEVESSVYGDDKTCFMLNAVASLLSRQQDNREQISSLTAPLLVLTNMPGKDSLLANVIMGKSHSKHGITNCGTSNCKEAVVPSFEQVHALATANLVASTQRVIAKQLAEESLHSKQISTVKARDKKICKQVKRENSDSQKKIQTDSSVTDGSVYNEEFEPKPLQCSFDGCNRKFAWLNHLKYHELTHTNNRQYKCPYESCSKTFFTAQRLNVHQLTHTGEKPFQCTHQGCGKTFTTAGNLKNHQRIHTGEQPFVCDVHNCKRRFTEQSSLRKHKLTHSGDKPFECDICGKKFTQSGSRRQHLIRHHLDEEFRNSFKQESKVTNILDDANGSHMSKNDVEQNRRDKSAPQVLVLKNSYEGLHTDRLEEEKTEELVVLSQNPIYHAADHSDIPSYHPTGQNTDIPIYQAMEQSEDIPIYDPREHRADVPIYHSNEHQGDMPIYHPTEHPNDIVYGSDILDHEEVTHSDYVSSHVDYSVEISDTNYSHHPGDITHSDEYNSPVLSHSETDEHEISVSEYVPTGVASYDQCKAINQDLSDSNSHVVHSDYDAQQIISDPAHFLTTKILTKGSDTDRVVLEVPSSEVTVDHPDFKKPTASHVVVTPFISGLSEDRPHPASGITSHTLGQSSGDRDMDPMMECDDEP</sequence>
<evidence type="ECO:0000256" key="6">
    <source>
        <dbReference type="ARBA" id="ARBA00023015"/>
    </source>
</evidence>
<keyword evidence="14" id="KW-1185">Reference proteome</keyword>
<evidence type="ECO:0000256" key="10">
    <source>
        <dbReference type="PROSITE-ProRule" id="PRU00042"/>
    </source>
</evidence>
<dbReference type="PROSITE" id="PS00028">
    <property type="entry name" value="ZINC_FINGER_C2H2_1"/>
    <property type="match status" value="5"/>
</dbReference>
<feature type="domain" description="C2H2-type" evidence="12">
    <location>
        <begin position="258"/>
        <end position="287"/>
    </location>
</feature>
<dbReference type="PROSITE" id="PS50157">
    <property type="entry name" value="ZINC_FINGER_C2H2_2"/>
    <property type="match status" value="5"/>
</dbReference>
<dbReference type="SMART" id="SM00355">
    <property type="entry name" value="ZnF_C2H2"/>
    <property type="match status" value="5"/>
</dbReference>
<keyword evidence="9" id="KW-0539">Nucleus</keyword>
<evidence type="ECO:0000256" key="2">
    <source>
        <dbReference type="ARBA" id="ARBA00022723"/>
    </source>
</evidence>
<dbReference type="EMBL" id="CAXITT010000368">
    <property type="protein sequence ID" value="CAL1540054.1"/>
    <property type="molecule type" value="Genomic_DNA"/>
</dbReference>
<dbReference type="GO" id="GO:0000978">
    <property type="term" value="F:RNA polymerase II cis-regulatory region sequence-specific DNA binding"/>
    <property type="evidence" value="ECO:0007669"/>
    <property type="project" value="TreeGrafter"/>
</dbReference>
<keyword evidence="3" id="KW-0677">Repeat</keyword>
<dbReference type="InterPro" id="IPR013087">
    <property type="entry name" value="Znf_C2H2_type"/>
</dbReference>
<dbReference type="Pfam" id="PF00096">
    <property type="entry name" value="zf-C2H2"/>
    <property type="match status" value="2"/>
</dbReference>
<gene>
    <name evidence="13" type="ORF">GSLYS_00013787001</name>
</gene>
<evidence type="ECO:0000313" key="13">
    <source>
        <dbReference type="EMBL" id="CAL1540054.1"/>
    </source>
</evidence>
<feature type="domain" description="C2H2-type" evidence="12">
    <location>
        <begin position="288"/>
        <end position="316"/>
    </location>
</feature>